<name>A0A9N7YEI5_PLEPL</name>
<comment type="caution">
    <text evidence="2">The sequence shown here is derived from an EMBL/GenBank/DDBJ whole genome shotgun (WGS) entry which is preliminary data.</text>
</comment>
<gene>
    <name evidence="2" type="ORF">PLEPLA_LOCUS9221</name>
</gene>
<proteinExistence type="predicted"/>
<feature type="region of interest" description="Disordered" evidence="1">
    <location>
        <begin position="1"/>
        <end position="89"/>
    </location>
</feature>
<keyword evidence="3" id="KW-1185">Reference proteome</keyword>
<organism evidence="2 3">
    <name type="scientific">Pleuronectes platessa</name>
    <name type="common">European plaice</name>
    <dbReference type="NCBI Taxonomy" id="8262"/>
    <lineage>
        <taxon>Eukaryota</taxon>
        <taxon>Metazoa</taxon>
        <taxon>Chordata</taxon>
        <taxon>Craniata</taxon>
        <taxon>Vertebrata</taxon>
        <taxon>Euteleostomi</taxon>
        <taxon>Actinopterygii</taxon>
        <taxon>Neopterygii</taxon>
        <taxon>Teleostei</taxon>
        <taxon>Neoteleostei</taxon>
        <taxon>Acanthomorphata</taxon>
        <taxon>Carangaria</taxon>
        <taxon>Pleuronectiformes</taxon>
        <taxon>Pleuronectoidei</taxon>
        <taxon>Pleuronectidae</taxon>
        <taxon>Pleuronectes</taxon>
    </lineage>
</organism>
<evidence type="ECO:0000313" key="3">
    <source>
        <dbReference type="Proteomes" id="UP001153269"/>
    </source>
</evidence>
<dbReference type="Proteomes" id="UP001153269">
    <property type="component" value="Unassembled WGS sequence"/>
</dbReference>
<protein>
    <submittedName>
        <fullName evidence="2">Uncharacterized protein</fullName>
    </submittedName>
</protein>
<dbReference type="EMBL" id="CADEAL010000518">
    <property type="protein sequence ID" value="CAB1421339.1"/>
    <property type="molecule type" value="Genomic_DNA"/>
</dbReference>
<sequence>MLHEEDRHLVTSLRGRGTTWRPAAAQCGPTPGVPAPRCHRDPVGTHHQKTGRPLNAPINPGGPRSAVITSAGSPPGAAPAEAPAGGAAKREQEVTELLIRLLATALGRWRRPCAPPRLTLTFGSLSQRTCLWSPSGEEVSGGGVEPDGVVVVVVMVVVVMVVQREQ</sequence>
<evidence type="ECO:0000313" key="2">
    <source>
        <dbReference type="EMBL" id="CAB1421339.1"/>
    </source>
</evidence>
<accession>A0A9N7YEI5</accession>
<evidence type="ECO:0000256" key="1">
    <source>
        <dbReference type="SAM" id="MobiDB-lite"/>
    </source>
</evidence>
<reference evidence="2" key="1">
    <citation type="submission" date="2020-03" db="EMBL/GenBank/DDBJ databases">
        <authorList>
            <person name="Weist P."/>
        </authorList>
    </citation>
    <scope>NUCLEOTIDE SEQUENCE</scope>
</reference>
<dbReference type="AlphaFoldDB" id="A0A9N7YEI5"/>
<feature type="compositionally biased region" description="Low complexity" evidence="1">
    <location>
        <begin position="70"/>
        <end position="87"/>
    </location>
</feature>